<reference evidence="2" key="1">
    <citation type="submission" date="2020-08" db="EMBL/GenBank/DDBJ databases">
        <title>Multicomponent nature underlies the extraordinary mechanical properties of spider dragline silk.</title>
        <authorList>
            <person name="Kono N."/>
            <person name="Nakamura H."/>
            <person name="Mori M."/>
            <person name="Yoshida Y."/>
            <person name="Ohtoshi R."/>
            <person name="Malay A.D."/>
            <person name="Moran D.A.P."/>
            <person name="Tomita M."/>
            <person name="Numata K."/>
            <person name="Arakawa K."/>
        </authorList>
    </citation>
    <scope>NUCLEOTIDE SEQUENCE</scope>
</reference>
<keyword evidence="3" id="KW-1185">Reference proteome</keyword>
<dbReference type="Proteomes" id="UP000887013">
    <property type="component" value="Unassembled WGS sequence"/>
</dbReference>
<gene>
    <name evidence="2" type="ORF">NPIL_587811</name>
</gene>
<name>A0A8X6UKI5_NEPPI</name>
<feature type="region of interest" description="Disordered" evidence="1">
    <location>
        <begin position="1"/>
        <end position="21"/>
    </location>
</feature>
<evidence type="ECO:0000256" key="1">
    <source>
        <dbReference type="SAM" id="MobiDB-lite"/>
    </source>
</evidence>
<dbReference type="AlphaFoldDB" id="A0A8X6UKI5"/>
<comment type="caution">
    <text evidence="2">The sequence shown here is derived from an EMBL/GenBank/DDBJ whole genome shotgun (WGS) entry which is preliminary data.</text>
</comment>
<sequence>MEDGKKQKDVTAVRRKAGGMQKGRANAECGLGWVLSCHAEPVRR</sequence>
<feature type="compositionally biased region" description="Basic and acidic residues" evidence="1">
    <location>
        <begin position="1"/>
        <end position="12"/>
    </location>
</feature>
<dbReference type="EMBL" id="BMAW01127075">
    <property type="protein sequence ID" value="GFU19591.1"/>
    <property type="molecule type" value="Genomic_DNA"/>
</dbReference>
<feature type="non-terminal residue" evidence="2">
    <location>
        <position position="44"/>
    </location>
</feature>
<proteinExistence type="predicted"/>
<evidence type="ECO:0000313" key="3">
    <source>
        <dbReference type="Proteomes" id="UP000887013"/>
    </source>
</evidence>
<organism evidence="2 3">
    <name type="scientific">Nephila pilipes</name>
    <name type="common">Giant wood spider</name>
    <name type="synonym">Nephila maculata</name>
    <dbReference type="NCBI Taxonomy" id="299642"/>
    <lineage>
        <taxon>Eukaryota</taxon>
        <taxon>Metazoa</taxon>
        <taxon>Ecdysozoa</taxon>
        <taxon>Arthropoda</taxon>
        <taxon>Chelicerata</taxon>
        <taxon>Arachnida</taxon>
        <taxon>Araneae</taxon>
        <taxon>Araneomorphae</taxon>
        <taxon>Entelegynae</taxon>
        <taxon>Araneoidea</taxon>
        <taxon>Nephilidae</taxon>
        <taxon>Nephila</taxon>
    </lineage>
</organism>
<protein>
    <submittedName>
        <fullName evidence="2">Uncharacterized protein</fullName>
    </submittedName>
</protein>
<evidence type="ECO:0000313" key="2">
    <source>
        <dbReference type="EMBL" id="GFU19591.1"/>
    </source>
</evidence>
<accession>A0A8X6UKI5</accession>